<evidence type="ECO:0000256" key="3">
    <source>
        <dbReference type="ARBA" id="ARBA00022452"/>
    </source>
</evidence>
<comment type="similarity">
    <text evidence="10 11">Belongs to the TonB-dependent receptor family.</text>
</comment>
<dbReference type="Gene3D" id="2.40.170.20">
    <property type="entry name" value="TonB-dependent receptor, beta-barrel domain"/>
    <property type="match status" value="1"/>
</dbReference>
<dbReference type="Gene3D" id="2.60.40.1120">
    <property type="entry name" value="Carboxypeptidase-like, regulatory domain"/>
    <property type="match status" value="1"/>
</dbReference>
<dbReference type="Pfam" id="PF07715">
    <property type="entry name" value="Plug"/>
    <property type="match status" value="1"/>
</dbReference>
<dbReference type="InterPro" id="IPR039426">
    <property type="entry name" value="TonB-dep_rcpt-like"/>
</dbReference>
<evidence type="ECO:0000256" key="6">
    <source>
        <dbReference type="ARBA" id="ARBA00023077"/>
    </source>
</evidence>
<dbReference type="EMBL" id="QGDT01000001">
    <property type="protein sequence ID" value="PWJ60244.1"/>
    <property type="molecule type" value="Genomic_DNA"/>
</dbReference>
<name>A0A316ASK8_9BACT</name>
<protein>
    <submittedName>
        <fullName evidence="15">TonB-linked SusC/RagA family outer membrane protein</fullName>
    </submittedName>
</protein>
<keyword evidence="3 10" id="KW-1134">Transmembrane beta strand</keyword>
<dbReference type="InterPro" id="IPR008969">
    <property type="entry name" value="CarboxyPept-like_regulatory"/>
</dbReference>
<dbReference type="SUPFAM" id="SSF49464">
    <property type="entry name" value="Carboxypeptidase regulatory domain-like"/>
    <property type="match status" value="1"/>
</dbReference>
<keyword evidence="7 10" id="KW-0472">Membrane</keyword>
<evidence type="ECO:0000256" key="12">
    <source>
        <dbReference type="SAM" id="SignalP"/>
    </source>
</evidence>
<comment type="caution">
    <text evidence="15">The sequence shown here is derived from an EMBL/GenBank/DDBJ whole genome shotgun (WGS) entry which is preliminary data.</text>
</comment>
<evidence type="ECO:0000256" key="1">
    <source>
        <dbReference type="ARBA" id="ARBA00004571"/>
    </source>
</evidence>
<dbReference type="PANTHER" id="PTHR30069:SF29">
    <property type="entry name" value="HEMOGLOBIN AND HEMOGLOBIN-HAPTOGLOBIN-BINDING PROTEIN 1-RELATED"/>
    <property type="match status" value="1"/>
</dbReference>
<dbReference type="NCBIfam" id="TIGR04057">
    <property type="entry name" value="SusC_RagA_signa"/>
    <property type="match status" value="1"/>
</dbReference>
<evidence type="ECO:0000256" key="4">
    <source>
        <dbReference type="ARBA" id="ARBA00022692"/>
    </source>
</evidence>
<keyword evidence="9 10" id="KW-0998">Cell outer membrane</keyword>
<keyword evidence="16" id="KW-1185">Reference proteome</keyword>
<dbReference type="SUPFAM" id="SSF56935">
    <property type="entry name" value="Porins"/>
    <property type="match status" value="1"/>
</dbReference>
<dbReference type="InterPro" id="IPR037066">
    <property type="entry name" value="Plug_dom_sf"/>
</dbReference>
<evidence type="ECO:0000256" key="8">
    <source>
        <dbReference type="ARBA" id="ARBA00023170"/>
    </source>
</evidence>
<organism evidence="15 16">
    <name type="scientific">Dyadobacter jejuensis</name>
    <dbReference type="NCBI Taxonomy" id="1082580"/>
    <lineage>
        <taxon>Bacteria</taxon>
        <taxon>Pseudomonadati</taxon>
        <taxon>Bacteroidota</taxon>
        <taxon>Cytophagia</taxon>
        <taxon>Cytophagales</taxon>
        <taxon>Spirosomataceae</taxon>
        <taxon>Dyadobacter</taxon>
    </lineage>
</organism>
<evidence type="ECO:0000256" key="9">
    <source>
        <dbReference type="ARBA" id="ARBA00023237"/>
    </source>
</evidence>
<dbReference type="Pfam" id="PF00593">
    <property type="entry name" value="TonB_dep_Rec_b-barrel"/>
    <property type="match status" value="1"/>
</dbReference>
<dbReference type="Pfam" id="PF13715">
    <property type="entry name" value="CarbopepD_reg_2"/>
    <property type="match status" value="1"/>
</dbReference>
<dbReference type="InterPro" id="IPR023996">
    <property type="entry name" value="TonB-dep_OMP_SusC/RagA"/>
</dbReference>
<evidence type="ECO:0000259" key="13">
    <source>
        <dbReference type="Pfam" id="PF00593"/>
    </source>
</evidence>
<keyword evidence="2 10" id="KW-0813">Transport</keyword>
<comment type="subcellular location">
    <subcellularLocation>
        <location evidence="1 10">Cell outer membrane</location>
        <topology evidence="1 10">Multi-pass membrane protein</topology>
    </subcellularLocation>
</comment>
<evidence type="ECO:0000256" key="5">
    <source>
        <dbReference type="ARBA" id="ARBA00022729"/>
    </source>
</evidence>
<accession>A0A316ASK8</accession>
<keyword evidence="4 10" id="KW-0812">Transmembrane</keyword>
<feature type="signal peptide" evidence="12">
    <location>
        <begin position="1"/>
        <end position="21"/>
    </location>
</feature>
<dbReference type="InterPro" id="IPR023997">
    <property type="entry name" value="TonB-dep_OMP_SusC/RagA_CS"/>
</dbReference>
<dbReference type="Proteomes" id="UP000245880">
    <property type="component" value="Unassembled WGS sequence"/>
</dbReference>
<keyword evidence="5 12" id="KW-0732">Signal</keyword>
<evidence type="ECO:0000259" key="14">
    <source>
        <dbReference type="Pfam" id="PF07715"/>
    </source>
</evidence>
<dbReference type="InterPro" id="IPR000531">
    <property type="entry name" value="Beta-barrel_TonB"/>
</dbReference>
<proteinExistence type="inferred from homology"/>
<dbReference type="NCBIfam" id="TIGR04056">
    <property type="entry name" value="OMP_RagA_SusC"/>
    <property type="match status" value="1"/>
</dbReference>
<dbReference type="Gene3D" id="2.170.130.10">
    <property type="entry name" value="TonB-dependent receptor, plug domain"/>
    <property type="match status" value="1"/>
</dbReference>
<dbReference type="InterPro" id="IPR036942">
    <property type="entry name" value="Beta-barrel_TonB_sf"/>
</dbReference>
<dbReference type="GO" id="GO:0009279">
    <property type="term" value="C:cell outer membrane"/>
    <property type="evidence" value="ECO:0007669"/>
    <property type="project" value="UniProtKB-SubCell"/>
</dbReference>
<feature type="chain" id="PRO_5016330905" evidence="12">
    <location>
        <begin position="22"/>
        <end position="1080"/>
    </location>
</feature>
<reference evidence="15 16" key="1">
    <citation type="submission" date="2018-03" db="EMBL/GenBank/DDBJ databases">
        <title>Genomic Encyclopedia of Archaeal and Bacterial Type Strains, Phase II (KMG-II): from individual species to whole genera.</title>
        <authorList>
            <person name="Goeker M."/>
        </authorList>
    </citation>
    <scope>NUCLEOTIDE SEQUENCE [LARGE SCALE GENOMIC DNA]</scope>
    <source>
        <strain evidence="15 16">DSM 100346</strain>
    </source>
</reference>
<evidence type="ECO:0000313" key="15">
    <source>
        <dbReference type="EMBL" id="PWJ60244.1"/>
    </source>
</evidence>
<dbReference type="GO" id="GO:0044718">
    <property type="term" value="P:siderophore transmembrane transport"/>
    <property type="evidence" value="ECO:0007669"/>
    <property type="project" value="TreeGrafter"/>
</dbReference>
<evidence type="ECO:0000256" key="7">
    <source>
        <dbReference type="ARBA" id="ARBA00023136"/>
    </source>
</evidence>
<evidence type="ECO:0000256" key="2">
    <source>
        <dbReference type="ARBA" id="ARBA00022448"/>
    </source>
</evidence>
<evidence type="ECO:0000256" key="11">
    <source>
        <dbReference type="RuleBase" id="RU003357"/>
    </source>
</evidence>
<feature type="domain" description="TonB-dependent receptor plug" evidence="14">
    <location>
        <begin position="117"/>
        <end position="240"/>
    </location>
</feature>
<dbReference type="PANTHER" id="PTHR30069">
    <property type="entry name" value="TONB-DEPENDENT OUTER MEMBRANE RECEPTOR"/>
    <property type="match status" value="1"/>
</dbReference>
<evidence type="ECO:0000313" key="16">
    <source>
        <dbReference type="Proteomes" id="UP000245880"/>
    </source>
</evidence>
<dbReference type="AlphaFoldDB" id="A0A316ASK8"/>
<feature type="domain" description="TonB-dependent receptor-like beta-barrel" evidence="13">
    <location>
        <begin position="446"/>
        <end position="1037"/>
    </location>
</feature>
<dbReference type="OrthoDB" id="9768177at2"/>
<dbReference type="InterPro" id="IPR012910">
    <property type="entry name" value="Plug_dom"/>
</dbReference>
<sequence length="1080" mass="119051">MKKHILVSLGILLLSSMQVFSQERLVSGTVTTDDGSVLPGVNIAIKGTNRGTSTDASGNYELKAEKESILVFSFIGFYKREVTVGNQSVINVLLQYEINELEEVVVTALGITRERKSLGFAVQEIQGDQVSAVKQQNFVNSLSGKVAGIQIRQNNTFGGSTNVLIRGNNSLAGNNQPLFVVDGVPISNYQGNSTNQTNGRRGYDYGNAASDINAEDIASISILKSAAATALYGSRGSNGVVLITTKRGSKRKGLGLSVSSGVNFGQIDKSTFIRYQKKYGAGYSPWYGPTNPYFEDADINGDGVPDLVNPTREDGSYGAAFDPNLMVYQWESFVPESEHYLKPMPWVAAQNDPSKFFEQQVTWNHSVGLNGGNENGTFRLAYTYFDDKGILPNSSQKRHNLNFNGTYNFSSKLKSSISANYANQGTIGRYSTGYSDNLMTNFRQWWQTNVDIKRQKYFYDLTGRNVTWNMDNPIDGNTGPIYWDNPYWTRWQNYNSDDRGRLYGNVKVEYQLTDWFGLLARSSLDTYKELREERRAVGSISTEFGLQNNEERSGYQRTDIDFTEQNYDLIGNFNKDLGNELNLSGIVGVNIRKESRETIIQSTSGGLAIPGLYAISNSVNNAPLPKETLEEKQVNGYYISASLGYQDTYFLDVSDRVDVSSALPKANNTYNYYSFSGSYIFSNHIDAEWLRFGKFRVGYAEVGNDAPALSVGDVYSRIDNFGSSILTSVPSTKNNPDLKPERTKSWEIGLELNTLAGRLGLDLSVYHVNTINQILRVTQSFATGFQYRYVNAGNLTNKGLELSVMATPLKTDDFEWKAVVNWSKNVNKVGDLYEGVSNIVLNTYQGGITLNATKGEKYGTIRGSGFTYLDGEKVVTPAGYYQATADQVIGVAQPNWMGGITNSFTYKGVNLSFLVDVSKGGDVYSLDMHYGQGTGLPDYTAALNDLGKEVRAPVADGGGLINPGVQADGTPNTIRARANDYSGYYYWGNASRNPSALTVYDASYVKLREAALSYRIPQKVLGKAIQNVTFSVVGRNLWIIHKNVPFADPESGLGAGNAQGYLSGSYPTVKNLGFKLQLDF</sequence>
<dbReference type="PROSITE" id="PS52016">
    <property type="entry name" value="TONB_DEPENDENT_REC_3"/>
    <property type="match status" value="1"/>
</dbReference>
<gene>
    <name evidence="15" type="ORF">CLV98_101425</name>
</gene>
<dbReference type="GO" id="GO:0015344">
    <property type="term" value="F:siderophore uptake transmembrane transporter activity"/>
    <property type="evidence" value="ECO:0007669"/>
    <property type="project" value="TreeGrafter"/>
</dbReference>
<keyword evidence="8" id="KW-0675">Receptor</keyword>
<keyword evidence="6 11" id="KW-0798">TonB box</keyword>
<evidence type="ECO:0000256" key="10">
    <source>
        <dbReference type="PROSITE-ProRule" id="PRU01360"/>
    </source>
</evidence>